<sequence length="194" mass="22157">MISKLSITQRFLVTGLLLLCACLGQAQAQASESSIRFQEFSIRIQPPKQLITTLKLDYDLSDYLREGLLNGLTLQNETRFTLEWHNTWWWNTQKPLVVVKTELKYHPLSKQYQVVRQDTKQSWNFPNLPAALEQMGALSDHRLPALPGDAWGDNAAIFVTATLTQQSLELPLKLKSLFSDRYSLESDGVLWPIP</sequence>
<reference evidence="2" key="1">
    <citation type="journal article" date="2022" name="Microorganisms">
        <title>Two New Species of Filamentous Sulfur Bacteria of the Genus Thiothrix, Thiothrix winogradskyi sp. nov. and 'Candidatus Thiothrix sulfatifontis' sp. nov.</title>
        <authorList>
            <person name="Ravin N.V."/>
            <person name="Rossetti S."/>
            <person name="Beletsky A.V."/>
            <person name="Kadnikov V.V."/>
            <person name="Rudenko T.S."/>
            <person name="Smolyakov D.D."/>
            <person name="Moskvitina M.I."/>
            <person name="Gureeva M.V."/>
            <person name="Mardanov A.V."/>
            <person name="Grabovich M.Y."/>
        </authorList>
    </citation>
    <scope>NUCLEOTIDE SEQUENCE</scope>
    <source>
        <strain evidence="2">CT3</strain>
    </source>
</reference>
<feature type="signal peptide" evidence="1">
    <location>
        <begin position="1"/>
        <end position="30"/>
    </location>
</feature>
<organism evidence="2 3">
    <name type="scientific">Thiothrix winogradskyi</name>
    <dbReference type="NCBI Taxonomy" id="96472"/>
    <lineage>
        <taxon>Bacteria</taxon>
        <taxon>Pseudomonadati</taxon>
        <taxon>Pseudomonadota</taxon>
        <taxon>Gammaproteobacteria</taxon>
        <taxon>Thiotrichales</taxon>
        <taxon>Thiotrichaceae</taxon>
        <taxon>Thiothrix</taxon>
    </lineage>
</organism>
<proteinExistence type="predicted"/>
<dbReference type="RefSeq" id="WP_236500146.1">
    <property type="nucleotide sequence ID" value="NZ_CP091244.1"/>
</dbReference>
<evidence type="ECO:0000313" key="3">
    <source>
        <dbReference type="Proteomes" id="UP001054801"/>
    </source>
</evidence>
<protein>
    <submittedName>
        <fullName evidence="2">DUF4390 domain-containing protein</fullName>
    </submittedName>
</protein>
<keyword evidence="1" id="KW-0732">Signal</keyword>
<dbReference type="PROSITE" id="PS51257">
    <property type="entry name" value="PROKAR_LIPOPROTEIN"/>
    <property type="match status" value="1"/>
</dbReference>
<keyword evidence="3" id="KW-1185">Reference proteome</keyword>
<feature type="chain" id="PRO_5046132108" evidence="1">
    <location>
        <begin position="31"/>
        <end position="194"/>
    </location>
</feature>
<dbReference type="EMBL" id="CP091244">
    <property type="protein sequence ID" value="UJS25320.1"/>
    <property type="molecule type" value="Genomic_DNA"/>
</dbReference>
<dbReference type="Proteomes" id="UP001054801">
    <property type="component" value="Chromosome"/>
</dbReference>
<evidence type="ECO:0000256" key="1">
    <source>
        <dbReference type="SAM" id="SignalP"/>
    </source>
</evidence>
<accession>A0ABY3T3E3</accession>
<name>A0ABY3T3E3_9GAMM</name>
<evidence type="ECO:0000313" key="2">
    <source>
        <dbReference type="EMBL" id="UJS25320.1"/>
    </source>
</evidence>
<dbReference type="InterPro" id="IPR025500">
    <property type="entry name" value="DUF4390"/>
</dbReference>
<dbReference type="Pfam" id="PF14334">
    <property type="entry name" value="DUF4390"/>
    <property type="match status" value="1"/>
</dbReference>
<gene>
    <name evidence="2" type="ORF">L2Y54_04580</name>
</gene>